<gene>
    <name evidence="1" type="ORF">B4077_3375</name>
</gene>
<protein>
    <recommendedName>
        <fullName evidence="3">Condensation protein</fullName>
    </recommendedName>
</protein>
<proteinExistence type="predicted"/>
<evidence type="ECO:0008006" key="3">
    <source>
        <dbReference type="Google" id="ProtNLM"/>
    </source>
</evidence>
<name>A0A0G8F5X2_BACCE</name>
<sequence length="437" mass="49326">MEQRKYSVTPQDRMNYIIGLYSANQQINAVLYFPIGISKKVLEQSVRITLQLQPVLKSRFVASDIPYWEEHSSSTNLPICFFAKGNDQNLETMAIDFIKQSGDPIQGPMVQTKLLQGTSTNMLVVKLSHLCSDGAGVKEYINLLGAIYTQLSLGRSKDEIIKRFNEENDGFRDQSPVFKYAGITDIKSAYCPSQEPQAALWSFPSQPNKNTYPKMAVQRLSREQTLRLTQWTKAQQATLNDAIMTAYFRSLSHFAVYTEPRTTEKMIGLTIDLRRYLPNHTTRSICNLSGMEMPVIKMENDDSFNQTLVRVKESMDTIKSQNPGLSSAAGMELLASKKLSEVKEMYKQQYELALQMGMALPLLTNFGSIADEPIKFGEVQAQDGYITSPIMYAPFFTMGVSSYNGRLTFTIGYHSPDTAKEKVEQFLESVINQLSKL</sequence>
<dbReference type="EMBL" id="LCYI01000017">
    <property type="protein sequence ID" value="KLA31107.1"/>
    <property type="molecule type" value="Genomic_DNA"/>
</dbReference>
<dbReference type="InterPro" id="IPR023213">
    <property type="entry name" value="CAT-like_dom_sf"/>
</dbReference>
<dbReference type="SUPFAM" id="SSF52777">
    <property type="entry name" value="CoA-dependent acyltransferases"/>
    <property type="match status" value="2"/>
</dbReference>
<accession>A0A0G8F5X2</accession>
<dbReference type="InterPro" id="IPR052058">
    <property type="entry name" value="Alcohol_O-acetyltransferase"/>
</dbReference>
<comment type="caution">
    <text evidence="1">The sequence shown here is derived from an EMBL/GenBank/DDBJ whole genome shotgun (WGS) entry which is preliminary data.</text>
</comment>
<dbReference type="Gene3D" id="3.30.559.30">
    <property type="entry name" value="Nonribosomal peptide synthetase, condensation domain"/>
    <property type="match status" value="1"/>
</dbReference>
<reference evidence="1 2" key="1">
    <citation type="submission" date="2015-04" db="EMBL/GenBank/DDBJ databases">
        <title>Draft Genome Sequences of Eight Spore-Forming Food Isolates of Bacillus cereus Genome sequencing.</title>
        <authorList>
            <person name="Krawcyk A.O."/>
            <person name="de Jong A."/>
            <person name="Eijlander R.T."/>
            <person name="Berendsen E.M."/>
            <person name="Holsappel S."/>
            <person name="Wells-Bennik M."/>
            <person name="Kuipers O.P."/>
        </authorList>
    </citation>
    <scope>NUCLEOTIDE SEQUENCE [LARGE SCALE GENOMIC DNA]</scope>
    <source>
        <strain evidence="1 2">B4077</strain>
    </source>
</reference>
<evidence type="ECO:0000313" key="2">
    <source>
        <dbReference type="Proteomes" id="UP000035214"/>
    </source>
</evidence>
<evidence type="ECO:0000313" key="1">
    <source>
        <dbReference type="EMBL" id="KLA31107.1"/>
    </source>
</evidence>
<organism evidence="1 2">
    <name type="scientific">Bacillus cereus</name>
    <dbReference type="NCBI Taxonomy" id="1396"/>
    <lineage>
        <taxon>Bacteria</taxon>
        <taxon>Bacillati</taxon>
        <taxon>Bacillota</taxon>
        <taxon>Bacilli</taxon>
        <taxon>Bacillales</taxon>
        <taxon>Bacillaceae</taxon>
        <taxon>Bacillus</taxon>
        <taxon>Bacillus cereus group</taxon>
    </lineage>
</organism>
<dbReference type="PANTHER" id="PTHR28037">
    <property type="entry name" value="ALCOHOL O-ACETYLTRANSFERASE 1-RELATED"/>
    <property type="match status" value="1"/>
</dbReference>
<dbReference type="PANTHER" id="PTHR28037:SF1">
    <property type="entry name" value="ALCOHOL O-ACETYLTRANSFERASE 1-RELATED"/>
    <property type="match status" value="1"/>
</dbReference>
<dbReference type="AlphaFoldDB" id="A0A0G8F5X2"/>
<dbReference type="RefSeq" id="WP_046954455.1">
    <property type="nucleotide sequence ID" value="NZ_LCYI01000017.1"/>
</dbReference>
<dbReference type="PATRIC" id="fig|1396.428.peg.2757"/>
<dbReference type="Gene3D" id="3.30.559.10">
    <property type="entry name" value="Chloramphenicol acetyltransferase-like domain"/>
    <property type="match status" value="1"/>
</dbReference>
<dbReference type="Proteomes" id="UP000035214">
    <property type="component" value="Unassembled WGS sequence"/>
</dbReference>